<keyword evidence="3" id="KW-1185">Reference proteome</keyword>
<gene>
    <name evidence="2" type="ORF">Anas_05512</name>
</gene>
<evidence type="ECO:0000256" key="1">
    <source>
        <dbReference type="SAM" id="SignalP"/>
    </source>
</evidence>
<evidence type="ECO:0000313" key="2">
    <source>
        <dbReference type="EMBL" id="KAB7495224.1"/>
    </source>
</evidence>
<sequence>MRFCLSSFAYFIFLMISPLLPAPNMKTMQGGWREKVLRHFGLVRLDSITEEDGTRWLLPDCLMLVLGPGCYLAIH</sequence>
<proteinExistence type="predicted"/>
<dbReference type="AlphaFoldDB" id="A0A5N5SMB1"/>
<dbReference type="OrthoDB" id="303066at2759"/>
<comment type="caution">
    <text evidence="2">The sequence shown here is derived from an EMBL/GenBank/DDBJ whole genome shotgun (WGS) entry which is preliminary data.</text>
</comment>
<evidence type="ECO:0000313" key="3">
    <source>
        <dbReference type="Proteomes" id="UP000326759"/>
    </source>
</evidence>
<keyword evidence="1" id="KW-0732">Signal</keyword>
<organism evidence="2 3">
    <name type="scientific">Armadillidium nasatum</name>
    <dbReference type="NCBI Taxonomy" id="96803"/>
    <lineage>
        <taxon>Eukaryota</taxon>
        <taxon>Metazoa</taxon>
        <taxon>Ecdysozoa</taxon>
        <taxon>Arthropoda</taxon>
        <taxon>Crustacea</taxon>
        <taxon>Multicrustacea</taxon>
        <taxon>Malacostraca</taxon>
        <taxon>Eumalacostraca</taxon>
        <taxon>Peracarida</taxon>
        <taxon>Isopoda</taxon>
        <taxon>Oniscidea</taxon>
        <taxon>Crinocheta</taxon>
        <taxon>Armadillidiidae</taxon>
        <taxon>Armadillidium</taxon>
    </lineage>
</organism>
<feature type="signal peptide" evidence="1">
    <location>
        <begin position="1"/>
        <end position="21"/>
    </location>
</feature>
<dbReference type="Proteomes" id="UP000326759">
    <property type="component" value="Unassembled WGS sequence"/>
</dbReference>
<feature type="chain" id="PRO_5024308492" description="Secreted protein" evidence="1">
    <location>
        <begin position="22"/>
        <end position="75"/>
    </location>
</feature>
<reference evidence="2 3" key="1">
    <citation type="journal article" date="2019" name="PLoS Biol.">
        <title>Sex chromosomes control vertical transmission of feminizing Wolbachia symbionts in an isopod.</title>
        <authorList>
            <person name="Becking T."/>
            <person name="Chebbi M.A."/>
            <person name="Giraud I."/>
            <person name="Moumen B."/>
            <person name="Laverre T."/>
            <person name="Caubet Y."/>
            <person name="Peccoud J."/>
            <person name="Gilbert C."/>
            <person name="Cordaux R."/>
        </authorList>
    </citation>
    <scope>NUCLEOTIDE SEQUENCE [LARGE SCALE GENOMIC DNA]</scope>
    <source>
        <strain evidence="2">ANa2</strain>
        <tissue evidence="2">Whole body excluding digestive tract and cuticle</tissue>
    </source>
</reference>
<accession>A0A5N5SMB1</accession>
<name>A0A5N5SMB1_9CRUS</name>
<dbReference type="EMBL" id="SEYY01022885">
    <property type="protein sequence ID" value="KAB7495224.1"/>
    <property type="molecule type" value="Genomic_DNA"/>
</dbReference>
<protein>
    <recommendedName>
        <fullName evidence="4">Secreted protein</fullName>
    </recommendedName>
</protein>
<evidence type="ECO:0008006" key="4">
    <source>
        <dbReference type="Google" id="ProtNLM"/>
    </source>
</evidence>
<feature type="non-terminal residue" evidence="2">
    <location>
        <position position="75"/>
    </location>
</feature>